<dbReference type="STRING" id="1297617.IB211_01399"/>
<name>A0A0S2W436_9FIRM</name>
<proteinExistence type="predicted"/>
<protein>
    <submittedName>
        <fullName evidence="2">Uncharacterized protein</fullName>
    </submittedName>
</protein>
<keyword evidence="3" id="KW-1185">Reference proteome</keyword>
<accession>A0A0S2W436</accession>
<evidence type="ECO:0000313" key="3">
    <source>
        <dbReference type="Proteomes" id="UP000064844"/>
    </source>
</evidence>
<dbReference type="AlphaFoldDB" id="A0A0S2W436"/>
<sequence length="70" mass="7512">MDPPLSSSKGDANFKKPDMAGNRKQNAANMQQEYCCIFAASHYCDREVFEGGGAALQRSEPGITAISSGR</sequence>
<dbReference type="Proteomes" id="UP000064844">
    <property type="component" value="Chromosome"/>
</dbReference>
<feature type="compositionally biased region" description="Polar residues" evidence="1">
    <location>
        <begin position="1"/>
        <end position="10"/>
    </location>
</feature>
<reference evidence="3" key="2">
    <citation type="submission" date="2015-04" db="EMBL/GenBank/DDBJ databases">
        <title>A butyrogenic pathway from the amino acid lysine in a human gut commensal.</title>
        <authorList>
            <person name="de Vos W.M."/>
            <person name="Bui N.T.P."/>
            <person name="Plugge C.M."/>
            <person name="Ritari J."/>
        </authorList>
    </citation>
    <scope>NUCLEOTIDE SEQUENCE [LARGE SCALE GENOMIC DNA]</scope>
    <source>
        <strain evidence="3">AF211</strain>
    </source>
</reference>
<evidence type="ECO:0000313" key="2">
    <source>
        <dbReference type="EMBL" id="ALP93792.1"/>
    </source>
</evidence>
<dbReference type="EMBL" id="CP011307">
    <property type="protein sequence ID" value="ALP93792.1"/>
    <property type="molecule type" value="Genomic_DNA"/>
</dbReference>
<evidence type="ECO:0000256" key="1">
    <source>
        <dbReference type="SAM" id="MobiDB-lite"/>
    </source>
</evidence>
<dbReference type="KEGG" id="ibu:IB211_01399"/>
<organism evidence="2 3">
    <name type="scientific">Intestinimonas butyriciproducens</name>
    <dbReference type="NCBI Taxonomy" id="1297617"/>
    <lineage>
        <taxon>Bacteria</taxon>
        <taxon>Bacillati</taxon>
        <taxon>Bacillota</taxon>
        <taxon>Clostridia</taxon>
        <taxon>Eubacteriales</taxon>
        <taxon>Intestinimonas</taxon>
    </lineage>
</organism>
<reference evidence="2 3" key="1">
    <citation type="journal article" date="2015" name="Nat. Commun.">
        <title>Production of butyrate from lysine and the Amadori product fructoselysine by a human gut commensal.</title>
        <authorList>
            <person name="Bui T.P."/>
            <person name="Ritari J."/>
            <person name="Boeren S."/>
            <person name="de Waard P."/>
            <person name="Plugge C.M."/>
            <person name="de Vos W.M."/>
        </authorList>
    </citation>
    <scope>NUCLEOTIDE SEQUENCE [LARGE SCALE GENOMIC DNA]</scope>
    <source>
        <strain evidence="2 3">AF211</strain>
    </source>
</reference>
<gene>
    <name evidence="2" type="ORF">IB211_01399</name>
</gene>
<feature type="region of interest" description="Disordered" evidence="1">
    <location>
        <begin position="1"/>
        <end position="25"/>
    </location>
</feature>